<evidence type="ECO:0000313" key="3">
    <source>
        <dbReference type="EMBL" id="AIA88923.1"/>
    </source>
</evidence>
<feature type="compositionally biased region" description="Low complexity" evidence="1">
    <location>
        <begin position="134"/>
        <end position="145"/>
    </location>
</feature>
<dbReference type="AlphaFoldDB" id="A0A060BX11"/>
<evidence type="ECO:0000256" key="2">
    <source>
        <dbReference type="SAM" id="Phobius"/>
    </source>
</evidence>
<keyword evidence="2" id="KW-0472">Membrane</keyword>
<evidence type="ECO:0000256" key="1">
    <source>
        <dbReference type="SAM" id="MobiDB-lite"/>
    </source>
</evidence>
<reference evidence="3" key="1">
    <citation type="journal article" date="2013" name="Environ. Microbiol.">
        <title>Seasonally variable intestinal metagenomes of the red palm weevil (Rhynchophorus ferrugineus).</title>
        <authorList>
            <person name="Jia S."/>
            <person name="Zhang X."/>
            <person name="Zhang G."/>
            <person name="Yin A."/>
            <person name="Zhang S."/>
            <person name="Li F."/>
            <person name="Wang L."/>
            <person name="Zhao D."/>
            <person name="Yun Q."/>
            <person name="Tala"/>
            <person name="Wang J."/>
            <person name="Sun G."/>
            <person name="Baabdullah M."/>
            <person name="Yu X."/>
            <person name="Hu S."/>
            <person name="Al-Mssallem I.S."/>
            <person name="Yu J."/>
        </authorList>
    </citation>
    <scope>NUCLEOTIDE SEQUENCE</scope>
</reference>
<sequence>MASEIAHFHRWKPDCVVIGTTLTTFISARAVAVSLIYVRPYAMSRGHVATMTALPVTHGRTPVGHLINRFAGRLVRTVAPHVRWKPAAFRRVAAERGVRLPSRTLDALDADLNLIASLLPTTDYPGTRGPVRLPSVRSSRNRSANSPPPSRA</sequence>
<proteinExistence type="predicted"/>
<dbReference type="EMBL" id="KF121635">
    <property type="protein sequence ID" value="AIA88923.1"/>
    <property type="molecule type" value="Genomic_DNA"/>
</dbReference>
<protein>
    <submittedName>
        <fullName evidence="3">CAZy families GT1 protein</fullName>
    </submittedName>
</protein>
<feature type="non-terminal residue" evidence="3">
    <location>
        <position position="152"/>
    </location>
</feature>
<organism evidence="3">
    <name type="scientific">uncultured Nocardiopsis sp</name>
    <dbReference type="NCBI Taxonomy" id="206104"/>
    <lineage>
        <taxon>Bacteria</taxon>
        <taxon>Bacillati</taxon>
        <taxon>Actinomycetota</taxon>
        <taxon>Actinomycetes</taxon>
        <taxon>Streptosporangiales</taxon>
        <taxon>Nocardiopsidaceae</taxon>
        <taxon>Nocardiopsis</taxon>
        <taxon>environmental samples</taxon>
    </lineage>
</organism>
<feature type="region of interest" description="Disordered" evidence="1">
    <location>
        <begin position="126"/>
        <end position="152"/>
    </location>
</feature>
<keyword evidence="2" id="KW-0812">Transmembrane</keyword>
<keyword evidence="2" id="KW-1133">Transmembrane helix</keyword>
<name>A0A060BX11_9ACTN</name>
<feature type="transmembrane region" description="Helical" evidence="2">
    <location>
        <begin position="16"/>
        <end position="38"/>
    </location>
</feature>
<accession>A0A060BX11</accession>